<comment type="caution">
    <text evidence="5">The sequence shown here is derived from an EMBL/GenBank/DDBJ whole genome shotgun (WGS) entry which is preliminary data.</text>
</comment>
<dbReference type="Proteomes" id="UP001288620">
    <property type="component" value="Unassembled WGS sequence"/>
</dbReference>
<feature type="region of interest" description="Disordered" evidence="2">
    <location>
        <begin position="198"/>
        <end position="217"/>
    </location>
</feature>
<protein>
    <recommendedName>
        <fullName evidence="4">Peptidyl-prolyl cis-trans isomerase FKBP-type N-terminal domain-containing protein</fullName>
    </recommendedName>
</protein>
<dbReference type="InterPro" id="IPR000774">
    <property type="entry name" value="PPIase_FKBP_N"/>
</dbReference>
<sequence>MTGRHLLAALASAALLLPDATQASDDAMLRAFGDAVRTLPAAPAPAPRAAPPTKPRTHAVDTPRPRATPPKKAKDAAIAPKKDAVPDTHQARLQAEIQRLTQQVATLTQAQKNAREQQEARSAQLIKQVNDAIAAAMHSEEALKSEQAKSAKALADAQNHSKKQQQALQAEFEKQRAQQQREATAKLTALQRDLEQQRAALATQQRDSRDTLNKEKQQLEKRVASLQAALDAALKTPDALIEPQGDTARSSYSLGQFIASNVVVQLQMVKDSGIPFDLNQLIAGLTAQLKTGQSALASAEMAQRYAAMQKALTQGLDKLLEKNRAQLAKLGTGRKVLKSDGGIRWFAVKPAKKALNADQNVAVEVKVSTLGGKLINDFKDNHVPFNRSVPPLLYDAMALSGKGGAVEGWALAKDIAAREPLPPWVAPYDIIHYALTLR</sequence>
<dbReference type="EMBL" id="JAOBTT010000001">
    <property type="protein sequence ID" value="MDZ7276953.1"/>
    <property type="molecule type" value="Genomic_DNA"/>
</dbReference>
<gene>
    <name evidence="5" type="ORF">N4G40_01465</name>
</gene>
<evidence type="ECO:0000256" key="1">
    <source>
        <dbReference type="SAM" id="Coils"/>
    </source>
</evidence>
<feature type="signal peptide" evidence="3">
    <location>
        <begin position="1"/>
        <end position="23"/>
    </location>
</feature>
<feature type="region of interest" description="Disordered" evidence="2">
    <location>
        <begin position="140"/>
        <end position="184"/>
    </location>
</feature>
<feature type="coiled-coil region" evidence="1">
    <location>
        <begin position="90"/>
        <end position="117"/>
    </location>
</feature>
<dbReference type="Pfam" id="PF01346">
    <property type="entry name" value="FKBP_N"/>
    <property type="match status" value="1"/>
</dbReference>
<evidence type="ECO:0000313" key="5">
    <source>
        <dbReference type="EMBL" id="MDZ7276953.1"/>
    </source>
</evidence>
<accession>A0ABU5LAR0</accession>
<feature type="compositionally biased region" description="Basic and acidic residues" evidence="2">
    <location>
        <begin position="72"/>
        <end position="84"/>
    </location>
</feature>
<feature type="compositionally biased region" description="Basic and acidic residues" evidence="2">
    <location>
        <begin position="140"/>
        <end position="149"/>
    </location>
</feature>
<proteinExistence type="predicted"/>
<keyword evidence="1" id="KW-0175">Coiled coil</keyword>
<evidence type="ECO:0000256" key="3">
    <source>
        <dbReference type="SAM" id="SignalP"/>
    </source>
</evidence>
<evidence type="ECO:0000259" key="4">
    <source>
        <dbReference type="Pfam" id="PF01346"/>
    </source>
</evidence>
<reference evidence="6" key="1">
    <citation type="submission" date="2023-07" db="EMBL/GenBank/DDBJ databases">
        <title>Structural and functional analysis of rice phyllospheric bacteria for their antimicrobial properties and defense elicitation against blast disease.</title>
        <authorList>
            <person name="Sahu K.P."/>
            <person name="Asharani P."/>
            <person name="Kumar M."/>
            <person name="Reddy B."/>
            <person name="Kumar A."/>
        </authorList>
    </citation>
    <scope>NUCLEOTIDE SEQUENCE [LARGE SCALE GENOMIC DNA]</scope>
    <source>
        <strain evidence="6">OsEp_Plm_30P10</strain>
    </source>
</reference>
<keyword evidence="3" id="KW-0732">Signal</keyword>
<organism evidence="5 6">
    <name type="scientific">Pantoea eucrina</name>
    <dbReference type="NCBI Taxonomy" id="472693"/>
    <lineage>
        <taxon>Bacteria</taxon>
        <taxon>Pseudomonadati</taxon>
        <taxon>Pseudomonadota</taxon>
        <taxon>Gammaproteobacteria</taxon>
        <taxon>Enterobacterales</taxon>
        <taxon>Erwiniaceae</taxon>
        <taxon>Pantoea</taxon>
    </lineage>
</organism>
<feature type="region of interest" description="Disordered" evidence="2">
    <location>
        <begin position="41"/>
        <end position="84"/>
    </location>
</feature>
<dbReference type="Gene3D" id="1.10.287.460">
    <property type="entry name" value="Peptidyl-prolyl cis-trans isomerase, FKBP-type, N-terminal domain"/>
    <property type="match status" value="1"/>
</dbReference>
<feature type="domain" description="Peptidyl-prolyl cis-trans isomerase FKBP-type N-terminal" evidence="4">
    <location>
        <begin position="249"/>
        <end position="326"/>
    </location>
</feature>
<feature type="compositionally biased region" description="Pro residues" evidence="2">
    <location>
        <begin position="42"/>
        <end position="54"/>
    </location>
</feature>
<name>A0ABU5LAR0_9GAMM</name>
<evidence type="ECO:0000256" key="2">
    <source>
        <dbReference type="SAM" id="MobiDB-lite"/>
    </source>
</evidence>
<evidence type="ECO:0000313" key="6">
    <source>
        <dbReference type="Proteomes" id="UP001288620"/>
    </source>
</evidence>
<keyword evidence="6" id="KW-1185">Reference proteome</keyword>
<feature type="compositionally biased region" description="Basic and acidic residues" evidence="2">
    <location>
        <begin position="206"/>
        <end position="217"/>
    </location>
</feature>
<feature type="chain" id="PRO_5045529760" description="Peptidyl-prolyl cis-trans isomerase FKBP-type N-terminal domain-containing protein" evidence="3">
    <location>
        <begin position="24"/>
        <end position="438"/>
    </location>
</feature>
<dbReference type="RefSeq" id="WP_322541148.1">
    <property type="nucleotide sequence ID" value="NZ_JAOBTT010000001.1"/>
</dbReference>
<dbReference type="InterPro" id="IPR036944">
    <property type="entry name" value="PPIase_FKBP_N_sf"/>
</dbReference>